<dbReference type="AlphaFoldDB" id="A0A645GBH0"/>
<organism evidence="1">
    <name type="scientific">bioreactor metagenome</name>
    <dbReference type="NCBI Taxonomy" id="1076179"/>
    <lineage>
        <taxon>unclassified sequences</taxon>
        <taxon>metagenomes</taxon>
        <taxon>ecological metagenomes</taxon>
    </lineage>
</organism>
<proteinExistence type="predicted"/>
<name>A0A645GBH0_9ZZZZ</name>
<accession>A0A645GBH0</accession>
<protein>
    <submittedName>
        <fullName evidence="1">Uncharacterized protein</fullName>
    </submittedName>
</protein>
<dbReference type="EMBL" id="VSSQ01073072">
    <property type="protein sequence ID" value="MPN24268.1"/>
    <property type="molecule type" value="Genomic_DNA"/>
</dbReference>
<gene>
    <name evidence="1" type="ORF">SDC9_171663</name>
</gene>
<comment type="caution">
    <text evidence="1">The sequence shown here is derived from an EMBL/GenBank/DDBJ whole genome shotgun (WGS) entry which is preliminary data.</text>
</comment>
<sequence>MLPTHVIGAFIKILIIPFTNCVTCDVSLVIRVISDPLSILSVLSSEKYTIFSNKSYLKSAPMRCDTLLAKIFRVTAKHAPIAVTKSISDPQ</sequence>
<evidence type="ECO:0000313" key="1">
    <source>
        <dbReference type="EMBL" id="MPN24268.1"/>
    </source>
</evidence>
<reference evidence="1" key="1">
    <citation type="submission" date="2019-08" db="EMBL/GenBank/DDBJ databases">
        <authorList>
            <person name="Kucharzyk K."/>
            <person name="Murdoch R.W."/>
            <person name="Higgins S."/>
            <person name="Loffler F."/>
        </authorList>
    </citation>
    <scope>NUCLEOTIDE SEQUENCE</scope>
</reference>